<organism evidence="2 3">
    <name type="scientific">Stylosanthes scabra</name>
    <dbReference type="NCBI Taxonomy" id="79078"/>
    <lineage>
        <taxon>Eukaryota</taxon>
        <taxon>Viridiplantae</taxon>
        <taxon>Streptophyta</taxon>
        <taxon>Embryophyta</taxon>
        <taxon>Tracheophyta</taxon>
        <taxon>Spermatophyta</taxon>
        <taxon>Magnoliopsida</taxon>
        <taxon>eudicotyledons</taxon>
        <taxon>Gunneridae</taxon>
        <taxon>Pentapetalae</taxon>
        <taxon>rosids</taxon>
        <taxon>fabids</taxon>
        <taxon>Fabales</taxon>
        <taxon>Fabaceae</taxon>
        <taxon>Papilionoideae</taxon>
        <taxon>50 kb inversion clade</taxon>
        <taxon>dalbergioids sensu lato</taxon>
        <taxon>Dalbergieae</taxon>
        <taxon>Pterocarpus clade</taxon>
        <taxon>Stylosanthes</taxon>
    </lineage>
</organism>
<accession>A0ABU6WAP6</accession>
<dbReference type="Proteomes" id="UP001341840">
    <property type="component" value="Unassembled WGS sequence"/>
</dbReference>
<keyword evidence="3" id="KW-1185">Reference proteome</keyword>
<proteinExistence type="predicted"/>
<feature type="transmembrane region" description="Helical" evidence="1">
    <location>
        <begin position="20"/>
        <end position="38"/>
    </location>
</feature>
<keyword evidence="1" id="KW-0472">Membrane</keyword>
<name>A0ABU6WAP6_9FABA</name>
<keyword evidence="1" id="KW-0812">Transmembrane</keyword>
<evidence type="ECO:0000256" key="1">
    <source>
        <dbReference type="SAM" id="Phobius"/>
    </source>
</evidence>
<gene>
    <name evidence="2" type="ORF">PIB30_028732</name>
</gene>
<evidence type="ECO:0000313" key="2">
    <source>
        <dbReference type="EMBL" id="MED6182466.1"/>
    </source>
</evidence>
<reference evidence="2 3" key="1">
    <citation type="journal article" date="2023" name="Plants (Basel)">
        <title>Bridging the Gap: Combining Genomics and Transcriptomics Approaches to Understand Stylosanthes scabra, an Orphan Legume from the Brazilian Caatinga.</title>
        <authorList>
            <person name="Ferreira-Neto J.R.C."/>
            <person name="da Silva M.D."/>
            <person name="Binneck E."/>
            <person name="de Melo N.F."/>
            <person name="da Silva R.H."/>
            <person name="de Melo A.L.T.M."/>
            <person name="Pandolfi V."/>
            <person name="Bustamante F.O."/>
            <person name="Brasileiro-Vidal A.C."/>
            <person name="Benko-Iseppon A.M."/>
        </authorList>
    </citation>
    <scope>NUCLEOTIDE SEQUENCE [LARGE SCALE GENOMIC DNA]</scope>
    <source>
        <tissue evidence="2">Leaves</tissue>
    </source>
</reference>
<dbReference type="EMBL" id="JASCZI010181357">
    <property type="protein sequence ID" value="MED6182466.1"/>
    <property type="molecule type" value="Genomic_DNA"/>
</dbReference>
<evidence type="ECO:0000313" key="3">
    <source>
        <dbReference type="Proteomes" id="UP001341840"/>
    </source>
</evidence>
<sequence>MNGLGSNSKQYRRMSFVDFDFPPLLQVFCLLVVCYGGVKKIHYGFAGIAESMTATYLHSSFMANEETSIRVPKDPGSSMISSPETLESMMGLVACVAKKK</sequence>
<keyword evidence="1" id="KW-1133">Transmembrane helix</keyword>
<protein>
    <submittedName>
        <fullName evidence="2">Uncharacterized protein</fullName>
    </submittedName>
</protein>
<comment type="caution">
    <text evidence="2">The sequence shown here is derived from an EMBL/GenBank/DDBJ whole genome shotgun (WGS) entry which is preliminary data.</text>
</comment>